<sequence length="103" mass="10699">MALPTLTPEQREAAQAKSREARQARSALLAGIKSGDESIPAVLDRGKSDPIAGKTKVSQLVRALPGYGPAKAAAVLEQAGIPEDRRVAGLGSRQREALVSALS</sequence>
<accession>A0A2U1F6E3</accession>
<gene>
    <name evidence="3" type="ORF">C8D89_111109</name>
</gene>
<protein>
    <recommendedName>
        <fullName evidence="2">Integration host factor-like helix-two turn-helix domain-containing protein</fullName>
    </recommendedName>
</protein>
<dbReference type="InterPro" id="IPR047806">
    <property type="entry name" value="IHF_actinobact"/>
</dbReference>
<dbReference type="EMBL" id="QEKW01000011">
    <property type="protein sequence ID" value="PVZ07738.1"/>
    <property type="molecule type" value="Genomic_DNA"/>
</dbReference>
<evidence type="ECO:0000313" key="4">
    <source>
        <dbReference type="Proteomes" id="UP000245639"/>
    </source>
</evidence>
<dbReference type="InterPro" id="IPR055201">
    <property type="entry name" value="IHF-like_H2TH"/>
</dbReference>
<comment type="caution">
    <text evidence="3">The sequence shown here is derived from an EMBL/GenBank/DDBJ whole genome shotgun (WGS) entry which is preliminary data.</text>
</comment>
<keyword evidence="4" id="KW-1185">Reference proteome</keyword>
<dbReference type="RefSeq" id="WP_116709796.1">
    <property type="nucleotide sequence ID" value="NZ_QEKW01000011.1"/>
</dbReference>
<dbReference type="Proteomes" id="UP000245639">
    <property type="component" value="Unassembled WGS sequence"/>
</dbReference>
<dbReference type="Pfam" id="PF22525">
    <property type="entry name" value="H2TH_5"/>
    <property type="match status" value="1"/>
</dbReference>
<organism evidence="3 4">
    <name type="scientific">Actinomycetospora cinnamomea</name>
    <dbReference type="NCBI Taxonomy" id="663609"/>
    <lineage>
        <taxon>Bacteria</taxon>
        <taxon>Bacillati</taxon>
        <taxon>Actinomycetota</taxon>
        <taxon>Actinomycetes</taxon>
        <taxon>Pseudonocardiales</taxon>
        <taxon>Pseudonocardiaceae</taxon>
        <taxon>Actinomycetospora</taxon>
    </lineage>
</organism>
<dbReference type="Gene3D" id="1.10.8.50">
    <property type="match status" value="1"/>
</dbReference>
<reference evidence="3 4" key="1">
    <citation type="submission" date="2018-04" db="EMBL/GenBank/DDBJ databases">
        <title>Genomic Encyclopedia of Type Strains, Phase IV (KMG-IV): sequencing the most valuable type-strain genomes for metagenomic binning, comparative biology and taxonomic classification.</title>
        <authorList>
            <person name="Goeker M."/>
        </authorList>
    </citation>
    <scope>NUCLEOTIDE SEQUENCE [LARGE SCALE GENOMIC DNA]</scope>
    <source>
        <strain evidence="3 4">DSM 45771</strain>
    </source>
</reference>
<dbReference type="AlphaFoldDB" id="A0A2U1F6E3"/>
<evidence type="ECO:0000313" key="3">
    <source>
        <dbReference type="EMBL" id="PVZ07738.1"/>
    </source>
</evidence>
<evidence type="ECO:0000256" key="1">
    <source>
        <dbReference type="SAM" id="MobiDB-lite"/>
    </source>
</evidence>
<feature type="domain" description="Integration host factor-like helix-two turn-helix" evidence="2">
    <location>
        <begin position="32"/>
        <end position="100"/>
    </location>
</feature>
<feature type="compositionally biased region" description="Basic and acidic residues" evidence="1">
    <location>
        <begin position="9"/>
        <end position="20"/>
    </location>
</feature>
<feature type="region of interest" description="Disordered" evidence="1">
    <location>
        <begin position="1"/>
        <end position="20"/>
    </location>
</feature>
<proteinExistence type="predicted"/>
<dbReference type="NCBIfam" id="NF041260">
    <property type="entry name" value="actino_IHF"/>
    <property type="match status" value="1"/>
</dbReference>
<name>A0A2U1F6E3_9PSEU</name>
<evidence type="ECO:0000259" key="2">
    <source>
        <dbReference type="Pfam" id="PF22525"/>
    </source>
</evidence>
<dbReference type="OrthoDB" id="3197442at2"/>